<comment type="caution">
    <text evidence="7">The sequence shown here is derived from an EMBL/GenBank/DDBJ whole genome shotgun (WGS) entry which is preliminary data.</text>
</comment>
<evidence type="ECO:0000256" key="6">
    <source>
        <dbReference type="PIRNR" id="PIRNR039090"/>
    </source>
</evidence>
<dbReference type="InterPro" id="IPR036584">
    <property type="entry name" value="FliS_sf"/>
</dbReference>
<dbReference type="PANTHER" id="PTHR34773:SF1">
    <property type="entry name" value="FLAGELLAR SECRETION CHAPERONE FLIS"/>
    <property type="match status" value="1"/>
</dbReference>
<dbReference type="GO" id="GO:0005829">
    <property type="term" value="C:cytosol"/>
    <property type="evidence" value="ECO:0007669"/>
    <property type="project" value="UniProtKB-SubCell"/>
</dbReference>
<reference evidence="7" key="2">
    <citation type="submission" date="2020-09" db="EMBL/GenBank/DDBJ databases">
        <authorList>
            <person name="Sun Q."/>
            <person name="Ohkuma M."/>
        </authorList>
    </citation>
    <scope>NUCLEOTIDE SEQUENCE</scope>
    <source>
        <strain evidence="7">JCM 3346</strain>
    </source>
</reference>
<protein>
    <recommendedName>
        <fullName evidence="6">Flagellar secretion chaperone FliS</fullName>
    </recommendedName>
</protein>
<proteinExistence type="inferred from homology"/>
<dbReference type="EMBL" id="BMRJ01000001">
    <property type="protein sequence ID" value="GGR19232.1"/>
    <property type="molecule type" value="Genomic_DNA"/>
</dbReference>
<dbReference type="AlphaFoldDB" id="A0A918F9U3"/>
<evidence type="ECO:0000313" key="8">
    <source>
        <dbReference type="Proteomes" id="UP000610303"/>
    </source>
</evidence>
<dbReference type="InterPro" id="IPR003713">
    <property type="entry name" value="FliS"/>
</dbReference>
<dbReference type="NCBIfam" id="TIGR00208">
    <property type="entry name" value="fliS"/>
    <property type="match status" value="1"/>
</dbReference>
<dbReference type="Proteomes" id="UP000610303">
    <property type="component" value="Unassembled WGS sequence"/>
</dbReference>
<dbReference type="GO" id="GO:0044780">
    <property type="term" value="P:bacterial-type flagellum assembly"/>
    <property type="evidence" value="ECO:0007669"/>
    <property type="project" value="InterPro"/>
</dbReference>
<accession>A0A918F9U3</accession>
<dbReference type="SUPFAM" id="SSF101116">
    <property type="entry name" value="Flagellar export chaperone FliS"/>
    <property type="match status" value="1"/>
</dbReference>
<keyword evidence="4 6" id="KW-1005">Bacterial flagellum biogenesis</keyword>
<evidence type="ECO:0000256" key="5">
    <source>
        <dbReference type="ARBA" id="ARBA00023186"/>
    </source>
</evidence>
<organism evidence="7 8">
    <name type="scientific">Agromyces mediolanus</name>
    <name type="common">Corynebacterium mediolanum</name>
    <dbReference type="NCBI Taxonomy" id="41986"/>
    <lineage>
        <taxon>Bacteria</taxon>
        <taxon>Bacillati</taxon>
        <taxon>Actinomycetota</taxon>
        <taxon>Actinomycetes</taxon>
        <taxon>Micrococcales</taxon>
        <taxon>Microbacteriaceae</taxon>
        <taxon>Agromyces</taxon>
    </lineage>
</organism>
<keyword evidence="8" id="KW-1185">Reference proteome</keyword>
<dbReference type="CDD" id="cd16098">
    <property type="entry name" value="FliS"/>
    <property type="match status" value="1"/>
</dbReference>
<dbReference type="Pfam" id="PF02561">
    <property type="entry name" value="FliS"/>
    <property type="match status" value="1"/>
</dbReference>
<evidence type="ECO:0000256" key="3">
    <source>
        <dbReference type="ARBA" id="ARBA00022490"/>
    </source>
</evidence>
<dbReference type="PANTHER" id="PTHR34773">
    <property type="entry name" value="FLAGELLAR SECRETION CHAPERONE FLIS"/>
    <property type="match status" value="1"/>
</dbReference>
<comment type="subcellular location">
    <subcellularLocation>
        <location evidence="1 6">Cytoplasm</location>
        <location evidence="1 6">Cytosol</location>
    </subcellularLocation>
</comment>
<gene>
    <name evidence="7" type="ORF">GCM10010196_10540</name>
</gene>
<evidence type="ECO:0000313" key="7">
    <source>
        <dbReference type="EMBL" id="GGR19232.1"/>
    </source>
</evidence>
<name>A0A918F9U3_AGRME</name>
<dbReference type="Gene3D" id="1.20.120.340">
    <property type="entry name" value="Flagellar protein FliS"/>
    <property type="match status" value="1"/>
</dbReference>
<evidence type="ECO:0000256" key="1">
    <source>
        <dbReference type="ARBA" id="ARBA00004514"/>
    </source>
</evidence>
<evidence type="ECO:0000256" key="4">
    <source>
        <dbReference type="ARBA" id="ARBA00022795"/>
    </source>
</evidence>
<sequence length="133" mass="14951">MTDRLNDYQRTAILSASPAQLLTMLYDRLLLDLDRAEQAQLAEQWGEASAQLLHAQDIVSELQRTLDVRVWDGASRLMAIYDYVYQSLVRANISRDVELTRECQARLEPLRQAWHEAAAMPVAAPVGGVARVG</sequence>
<comment type="similarity">
    <text evidence="2 6">Belongs to the FliS family.</text>
</comment>
<dbReference type="GO" id="GO:0071973">
    <property type="term" value="P:bacterial-type flagellum-dependent cell motility"/>
    <property type="evidence" value="ECO:0007669"/>
    <property type="project" value="TreeGrafter"/>
</dbReference>
<keyword evidence="3 6" id="KW-0963">Cytoplasm</keyword>
<evidence type="ECO:0000256" key="2">
    <source>
        <dbReference type="ARBA" id="ARBA00008787"/>
    </source>
</evidence>
<dbReference type="RefSeq" id="WP_189084217.1">
    <property type="nucleotide sequence ID" value="NZ_BMRJ01000001.1"/>
</dbReference>
<reference evidence="7" key="1">
    <citation type="journal article" date="2014" name="Int. J. Syst. Evol. Microbiol.">
        <title>Complete genome sequence of Corynebacterium casei LMG S-19264T (=DSM 44701T), isolated from a smear-ripened cheese.</title>
        <authorList>
            <consortium name="US DOE Joint Genome Institute (JGI-PGF)"/>
            <person name="Walter F."/>
            <person name="Albersmeier A."/>
            <person name="Kalinowski J."/>
            <person name="Ruckert C."/>
        </authorList>
    </citation>
    <scope>NUCLEOTIDE SEQUENCE</scope>
    <source>
        <strain evidence="7">JCM 3346</strain>
    </source>
</reference>
<dbReference type="PIRSF" id="PIRSF039090">
    <property type="entry name" value="Flis"/>
    <property type="match status" value="1"/>
</dbReference>
<keyword evidence="5" id="KW-0143">Chaperone</keyword>